<name>A0ABW1V3H4_9BACL</name>
<evidence type="ECO:0008006" key="3">
    <source>
        <dbReference type="Google" id="ProtNLM"/>
    </source>
</evidence>
<dbReference type="EMBL" id="JBHSTE010000004">
    <property type="protein sequence ID" value="MFC6333337.1"/>
    <property type="molecule type" value="Genomic_DNA"/>
</dbReference>
<evidence type="ECO:0000313" key="1">
    <source>
        <dbReference type="EMBL" id="MFC6333337.1"/>
    </source>
</evidence>
<reference evidence="2" key="1">
    <citation type="journal article" date="2019" name="Int. J. Syst. Evol. Microbiol.">
        <title>The Global Catalogue of Microorganisms (GCM) 10K type strain sequencing project: providing services to taxonomists for standard genome sequencing and annotation.</title>
        <authorList>
            <consortium name="The Broad Institute Genomics Platform"/>
            <consortium name="The Broad Institute Genome Sequencing Center for Infectious Disease"/>
            <person name="Wu L."/>
            <person name="Ma J."/>
        </authorList>
    </citation>
    <scope>NUCLEOTIDE SEQUENCE [LARGE SCALE GENOMIC DNA]</scope>
    <source>
        <strain evidence="2">PCU 280</strain>
    </source>
</reference>
<dbReference type="Proteomes" id="UP001596233">
    <property type="component" value="Unassembled WGS sequence"/>
</dbReference>
<accession>A0ABW1V3H4</accession>
<evidence type="ECO:0000313" key="2">
    <source>
        <dbReference type="Proteomes" id="UP001596233"/>
    </source>
</evidence>
<protein>
    <recommendedName>
        <fullName evidence="3">Peptidase C39-like domain-containing protein</fullName>
    </recommendedName>
</protein>
<sequence>MTIYQGNGAYCYANSASMLLSTIGEKISPALIEVVSGFALGAFIERNQLLFFDICTSSPDKGICHAFEILGFKVIEKVYKESEPYPIEELQKDLLHSPVMLGPLDMGHLSYNPNSRYLAGCDHYVLALGHHEHELLIHDPAGFPFVSLSFERLALAWKAENITWSSGCYRSWVTPQRISNPTSEEVYDKAVQLFILNYEEQKKHAKQEARVAGGDAIRLKAQQIKEGAIGHEEIGHFVNFAFPVGARRALDFSSFFHERHAQLSLLKYKQAQLFGKCQTLAMKKNWTQLAEAMELLGDHEDHIEAAILSLHR</sequence>
<gene>
    <name evidence="1" type="ORF">ACFP56_11980</name>
</gene>
<comment type="caution">
    <text evidence="1">The sequence shown here is derived from an EMBL/GenBank/DDBJ whole genome shotgun (WGS) entry which is preliminary data.</text>
</comment>
<keyword evidence="2" id="KW-1185">Reference proteome</keyword>
<organism evidence="1 2">
    <name type="scientific">Paenibacillus septentrionalis</name>
    <dbReference type="NCBI Taxonomy" id="429342"/>
    <lineage>
        <taxon>Bacteria</taxon>
        <taxon>Bacillati</taxon>
        <taxon>Bacillota</taxon>
        <taxon>Bacilli</taxon>
        <taxon>Bacillales</taxon>
        <taxon>Paenibacillaceae</taxon>
        <taxon>Paenibacillus</taxon>
    </lineage>
</organism>
<proteinExistence type="predicted"/>
<dbReference type="RefSeq" id="WP_379234727.1">
    <property type="nucleotide sequence ID" value="NZ_JBHSTE010000004.1"/>
</dbReference>